<dbReference type="GO" id="GO:0008762">
    <property type="term" value="F:UDP-N-acetylmuramate dehydrogenase activity"/>
    <property type="evidence" value="ECO:0007669"/>
    <property type="project" value="UniProtKB-EC"/>
</dbReference>
<dbReference type="PANTHER" id="PTHR21071">
    <property type="entry name" value="UDP-N-ACETYLENOLPYRUVOYLGLUCOSAMINE REDUCTASE"/>
    <property type="match status" value="1"/>
</dbReference>
<dbReference type="SUPFAM" id="SSF56194">
    <property type="entry name" value="Uridine diphospho-N-Acetylenolpyruvylglucosamine reductase, MurB, C-terminal domain"/>
    <property type="match status" value="1"/>
</dbReference>
<dbReference type="InterPro" id="IPR003170">
    <property type="entry name" value="MurB"/>
</dbReference>
<sequence>PVLSDEAMQALRTRIRNRFGEGAEPPAYPGDGGHKVSAAWLIEHAGFERGYRRSGAAISENHTLALVNRGGTTQDLLALGAEIAQTVRDVFGVELRREPVVVS</sequence>
<feature type="domain" description="UDP-N-acetylenolpyruvoylglucosamine reductase C-terminal" evidence="2">
    <location>
        <begin position="34"/>
        <end position="102"/>
    </location>
</feature>
<gene>
    <name evidence="3" type="ORF">B1A_13336</name>
</gene>
<dbReference type="GO" id="GO:0050660">
    <property type="term" value="F:flavin adenine dinucleotide binding"/>
    <property type="evidence" value="ECO:0007669"/>
    <property type="project" value="TreeGrafter"/>
</dbReference>
<feature type="non-terminal residue" evidence="3">
    <location>
        <position position="1"/>
    </location>
</feature>
<organism evidence="3">
    <name type="scientific">mine drainage metagenome</name>
    <dbReference type="NCBI Taxonomy" id="410659"/>
    <lineage>
        <taxon>unclassified sequences</taxon>
        <taxon>metagenomes</taxon>
        <taxon>ecological metagenomes</taxon>
    </lineage>
</organism>
<protein>
    <submittedName>
        <fullName evidence="3">UDP-N-acetylenolpyruvoylglucosamine reductase</fullName>
        <ecNumber evidence="3">1.3.1.98</ecNumber>
    </submittedName>
</protein>
<name>T1BCL8_9ZZZZ</name>
<comment type="cofactor">
    <cofactor evidence="1">
        <name>FAD</name>
        <dbReference type="ChEBI" id="CHEBI:57692"/>
    </cofactor>
</comment>
<dbReference type="Pfam" id="PF02873">
    <property type="entry name" value="MurB_C"/>
    <property type="match status" value="1"/>
</dbReference>
<dbReference type="GO" id="GO:0005829">
    <property type="term" value="C:cytosol"/>
    <property type="evidence" value="ECO:0007669"/>
    <property type="project" value="TreeGrafter"/>
</dbReference>
<dbReference type="EC" id="1.3.1.98" evidence="3"/>
<dbReference type="EMBL" id="AUZX01009753">
    <property type="protein sequence ID" value="EQD50774.1"/>
    <property type="molecule type" value="Genomic_DNA"/>
</dbReference>
<dbReference type="InterPro" id="IPR036635">
    <property type="entry name" value="MurB_C_sf"/>
</dbReference>
<accession>T1BCL8</accession>
<dbReference type="InterPro" id="IPR011601">
    <property type="entry name" value="MurB_C"/>
</dbReference>
<dbReference type="AlphaFoldDB" id="T1BCL8"/>
<keyword evidence="3" id="KW-0560">Oxidoreductase</keyword>
<dbReference type="Gene3D" id="3.90.78.10">
    <property type="entry name" value="UDP-N-acetylenolpyruvoylglucosamine reductase, C-terminal domain"/>
    <property type="match status" value="1"/>
</dbReference>
<dbReference type="PANTHER" id="PTHR21071:SF4">
    <property type="entry name" value="UDP-N-ACETYLENOLPYRUVOYLGLUCOSAMINE REDUCTASE"/>
    <property type="match status" value="1"/>
</dbReference>
<reference evidence="3" key="1">
    <citation type="submission" date="2013-08" db="EMBL/GenBank/DDBJ databases">
        <authorList>
            <person name="Mendez C."/>
            <person name="Richter M."/>
            <person name="Ferrer M."/>
            <person name="Sanchez J."/>
        </authorList>
    </citation>
    <scope>NUCLEOTIDE SEQUENCE</scope>
</reference>
<evidence type="ECO:0000313" key="3">
    <source>
        <dbReference type="EMBL" id="EQD50774.1"/>
    </source>
</evidence>
<proteinExistence type="predicted"/>
<evidence type="ECO:0000256" key="1">
    <source>
        <dbReference type="ARBA" id="ARBA00001974"/>
    </source>
</evidence>
<comment type="caution">
    <text evidence="3">The sequence shown here is derived from an EMBL/GenBank/DDBJ whole genome shotgun (WGS) entry which is preliminary data.</text>
</comment>
<dbReference type="GO" id="GO:0071555">
    <property type="term" value="P:cell wall organization"/>
    <property type="evidence" value="ECO:0007669"/>
    <property type="project" value="TreeGrafter"/>
</dbReference>
<reference evidence="3" key="2">
    <citation type="journal article" date="2014" name="ISME J.">
        <title>Microbial stratification in low pH oxic and suboxic macroscopic growths along an acid mine drainage.</title>
        <authorList>
            <person name="Mendez-Garcia C."/>
            <person name="Mesa V."/>
            <person name="Sprenger R.R."/>
            <person name="Richter M."/>
            <person name="Diez M.S."/>
            <person name="Solano J."/>
            <person name="Bargiela R."/>
            <person name="Golyshina O.V."/>
            <person name="Manteca A."/>
            <person name="Ramos J.L."/>
            <person name="Gallego J.R."/>
            <person name="Llorente I."/>
            <person name="Martins Dos Santos V.A."/>
            <person name="Jensen O.N."/>
            <person name="Pelaez A.I."/>
            <person name="Sanchez J."/>
            <person name="Ferrer M."/>
        </authorList>
    </citation>
    <scope>NUCLEOTIDE SEQUENCE</scope>
</reference>
<evidence type="ECO:0000259" key="2">
    <source>
        <dbReference type="Pfam" id="PF02873"/>
    </source>
</evidence>